<proteinExistence type="predicted"/>
<dbReference type="Proteomes" id="UP000199455">
    <property type="component" value="Unassembled WGS sequence"/>
</dbReference>
<name>A0A1G6WWQ9_9SPHI</name>
<gene>
    <name evidence="1" type="ORF">SAMN04488024_107147</name>
</gene>
<dbReference type="EMBL" id="FMZH01000007">
    <property type="protein sequence ID" value="SDD70281.1"/>
    <property type="molecule type" value="Genomic_DNA"/>
</dbReference>
<accession>A0A1G6WWQ9</accession>
<dbReference type="AlphaFoldDB" id="A0A1G6WWQ9"/>
<sequence>MKHSPKKTIKKTAFVFKSLKNRGDLSTDPTNSSITIIATETFVALKN</sequence>
<evidence type="ECO:0000313" key="2">
    <source>
        <dbReference type="Proteomes" id="UP000199455"/>
    </source>
</evidence>
<reference evidence="2" key="1">
    <citation type="submission" date="2016-10" db="EMBL/GenBank/DDBJ databases">
        <authorList>
            <person name="Varghese N."/>
            <person name="Submissions S."/>
        </authorList>
    </citation>
    <scope>NUCLEOTIDE SEQUENCE [LARGE SCALE GENOMIC DNA]</scope>
    <source>
        <strain evidence="2">DSM 18609</strain>
    </source>
</reference>
<protein>
    <submittedName>
        <fullName evidence="1">Uncharacterized protein</fullName>
    </submittedName>
</protein>
<organism evidence="1 2">
    <name type="scientific">Pedobacter soli</name>
    <dbReference type="NCBI Taxonomy" id="390242"/>
    <lineage>
        <taxon>Bacteria</taxon>
        <taxon>Pseudomonadati</taxon>
        <taxon>Bacteroidota</taxon>
        <taxon>Sphingobacteriia</taxon>
        <taxon>Sphingobacteriales</taxon>
        <taxon>Sphingobacteriaceae</taxon>
        <taxon>Pedobacter</taxon>
    </lineage>
</organism>
<evidence type="ECO:0000313" key="1">
    <source>
        <dbReference type="EMBL" id="SDD70281.1"/>
    </source>
</evidence>
<keyword evidence="2" id="KW-1185">Reference proteome</keyword>